<organism evidence="1">
    <name type="scientific">marine sediment metagenome</name>
    <dbReference type="NCBI Taxonomy" id="412755"/>
    <lineage>
        <taxon>unclassified sequences</taxon>
        <taxon>metagenomes</taxon>
        <taxon>ecological metagenomes</taxon>
    </lineage>
</organism>
<comment type="caution">
    <text evidence="1">The sequence shown here is derived from an EMBL/GenBank/DDBJ whole genome shotgun (WGS) entry which is preliminary data.</text>
</comment>
<feature type="non-terminal residue" evidence="1">
    <location>
        <position position="284"/>
    </location>
</feature>
<gene>
    <name evidence="1" type="ORF">S01H4_43963</name>
</gene>
<sequence length="284" mass="33327">PKIDLDTMKGIQEKKAAQLEEHGHKVNEAVSRVNIYDDFKYIKEKPGVLINNIENERKRIGKMLRKHGYSKEEIRDAISIVNQNASKDFINSEREKAFKFEGQDKVFERAEESAQPYIDGWKEGTFIDPETGMRSTRAETDEDQDYLDYRNEVLLNLTEQAGVKPEISEIESILEANKDVPFVDRIINYKKYPVREIGDEEYYKEESHKLEYAEADGKYYVYPTLVYRDEKWITPEDPFKDAKENKNVIVFDEEEEAEKFAAGSWKDWIAEQEEPEKANLMLRS</sequence>
<dbReference type="EMBL" id="BART01024313">
    <property type="protein sequence ID" value="GAH03049.1"/>
    <property type="molecule type" value="Genomic_DNA"/>
</dbReference>
<protein>
    <submittedName>
        <fullName evidence="1">Uncharacterized protein</fullName>
    </submittedName>
</protein>
<proteinExistence type="predicted"/>
<reference evidence="1" key="1">
    <citation type="journal article" date="2014" name="Front. Microbiol.">
        <title>High frequency of phylogenetically diverse reductive dehalogenase-homologous genes in deep subseafloor sedimentary metagenomes.</title>
        <authorList>
            <person name="Kawai M."/>
            <person name="Futagami T."/>
            <person name="Toyoda A."/>
            <person name="Takaki Y."/>
            <person name="Nishi S."/>
            <person name="Hori S."/>
            <person name="Arai W."/>
            <person name="Tsubouchi T."/>
            <person name="Morono Y."/>
            <person name="Uchiyama I."/>
            <person name="Ito T."/>
            <person name="Fujiyama A."/>
            <person name="Inagaki F."/>
            <person name="Takami H."/>
        </authorList>
    </citation>
    <scope>NUCLEOTIDE SEQUENCE</scope>
    <source>
        <strain evidence="1">Expedition CK06-06</strain>
    </source>
</reference>
<accession>X1DDD2</accession>
<name>X1DDD2_9ZZZZ</name>
<dbReference type="AlphaFoldDB" id="X1DDD2"/>
<evidence type="ECO:0000313" key="1">
    <source>
        <dbReference type="EMBL" id="GAH03049.1"/>
    </source>
</evidence>
<feature type="non-terminal residue" evidence="1">
    <location>
        <position position="1"/>
    </location>
</feature>